<feature type="compositionally biased region" description="Polar residues" evidence="1">
    <location>
        <begin position="417"/>
        <end position="434"/>
    </location>
</feature>
<sequence>MTAEQLRQQRLLMDQQRRQREARWWAINQHAMRDLHSRQHHAAGSEAIGTVLNADRRMRWRTSRAIGAITLLILSFFFTSMAIGAQSVGIAALAFVCLAGCIAFFTVEHSARRFPQPVPAPPLIGQHRLEDLIVEDDPPRGAAVKQPEQGTLDDLFESPRPEAGPVAAQPEPSKPAAAAAAGPTVVVVPVDQGPKPEAEPEPDVAVATAPVPDSGPAPVVPDAAVATAPVPEHEAPAAAPEPDESPVVTEAAAVVVPAEPADATEHDKAPAAMASTGESAAQEAAPDDPAGATADHNRASLSIEEPEAQESVPEDPAEAPAPDHDRAPAATSTTEEPAAPEAAPAAPAEATAAPEPGAGEPDREDPRAPDAPDASEERPVAAHPVDGASSESAPLPADPPAAFTLPSDRIGGGSAGDATQSAEHASDQTHSSQARPHEGPPNPAPPKGPIAEAATKLRSPSPPRQRTSGEGSSLANDLAELLLSEQRLGGADVTDVAATLVVADLQRSVEFYTDALGLSISDRTEEAAVLDAGFGKILLWERPDAPPGERGIMHLTFEVGDIDAAFTQMNEAGVQFLHLPRTALLGQNYEMRAAAFRDPDGHGLAITEHRERE</sequence>
<evidence type="ECO:0000256" key="2">
    <source>
        <dbReference type="SAM" id="Phobius"/>
    </source>
</evidence>
<feature type="compositionally biased region" description="Basic and acidic residues" evidence="1">
    <location>
        <begin position="360"/>
        <end position="380"/>
    </location>
</feature>
<proteinExistence type="predicted"/>
<dbReference type="InterPro" id="IPR004360">
    <property type="entry name" value="Glyas_Fos-R_dOase_dom"/>
</dbReference>
<dbReference type="SUPFAM" id="SSF54593">
    <property type="entry name" value="Glyoxalase/Bleomycin resistance protein/Dihydroxybiphenyl dioxygenase"/>
    <property type="match status" value="1"/>
</dbReference>
<keyword evidence="2" id="KW-0472">Membrane</keyword>
<feature type="compositionally biased region" description="Low complexity" evidence="1">
    <location>
        <begin position="167"/>
        <end position="190"/>
    </location>
</feature>
<dbReference type="Gene3D" id="3.10.180.10">
    <property type="entry name" value="2,3-Dihydroxybiphenyl 1,2-Dioxygenase, domain 1"/>
    <property type="match status" value="1"/>
</dbReference>
<reference evidence="4 5" key="1">
    <citation type="submission" date="2019-10" db="EMBL/GenBank/DDBJ databases">
        <title>Glycomyces albidus sp. nov., a novel actinomycete isolated from rhizosphere soil of wheat (Triticum aestivum L.).</title>
        <authorList>
            <person name="Qian L."/>
        </authorList>
    </citation>
    <scope>NUCLEOTIDE SEQUENCE [LARGE SCALE GENOMIC DNA]</scope>
    <source>
        <strain evidence="4 5">NEAU-7082</strain>
    </source>
</reference>
<dbReference type="AlphaFoldDB" id="A0A6L5G703"/>
<dbReference type="PANTHER" id="PTHR36503">
    <property type="entry name" value="BLR2520 PROTEIN"/>
    <property type="match status" value="1"/>
</dbReference>
<feature type="compositionally biased region" description="Acidic residues" evidence="1">
    <location>
        <begin position="304"/>
        <end position="317"/>
    </location>
</feature>
<comment type="caution">
    <text evidence="4">The sequence shown here is derived from an EMBL/GenBank/DDBJ whole genome shotgun (WGS) entry which is preliminary data.</text>
</comment>
<feature type="compositionally biased region" description="Low complexity" evidence="1">
    <location>
        <begin position="220"/>
        <end position="261"/>
    </location>
</feature>
<dbReference type="RefSeq" id="WP_153024563.1">
    <property type="nucleotide sequence ID" value="NZ_WIAO01000006.1"/>
</dbReference>
<dbReference type="InterPro" id="IPR029068">
    <property type="entry name" value="Glyas_Bleomycin-R_OHBP_Dase"/>
</dbReference>
<evidence type="ECO:0000313" key="4">
    <source>
        <dbReference type="EMBL" id="MQM25415.1"/>
    </source>
</evidence>
<dbReference type="InterPro" id="IPR037523">
    <property type="entry name" value="VOC_core"/>
</dbReference>
<feature type="compositionally biased region" description="Low complexity" evidence="1">
    <location>
        <begin position="328"/>
        <end position="359"/>
    </location>
</feature>
<dbReference type="PROSITE" id="PS51819">
    <property type="entry name" value="VOC"/>
    <property type="match status" value="1"/>
</dbReference>
<gene>
    <name evidence="4" type="ORF">GFD30_07495</name>
</gene>
<feature type="domain" description="VOC" evidence="3">
    <location>
        <begin position="494"/>
        <end position="609"/>
    </location>
</feature>
<dbReference type="EMBL" id="WIAO01000006">
    <property type="protein sequence ID" value="MQM25415.1"/>
    <property type="molecule type" value="Genomic_DNA"/>
</dbReference>
<keyword evidence="2" id="KW-0812">Transmembrane</keyword>
<accession>A0A6L5G703</accession>
<feature type="region of interest" description="Disordered" evidence="1">
    <location>
        <begin position="138"/>
        <end position="473"/>
    </location>
</feature>
<keyword evidence="5" id="KW-1185">Reference proteome</keyword>
<feature type="transmembrane region" description="Helical" evidence="2">
    <location>
        <begin position="89"/>
        <end position="107"/>
    </location>
</feature>
<name>A0A6L5G703_9ACTN</name>
<evidence type="ECO:0000313" key="5">
    <source>
        <dbReference type="Proteomes" id="UP000477750"/>
    </source>
</evidence>
<evidence type="ECO:0000259" key="3">
    <source>
        <dbReference type="PROSITE" id="PS51819"/>
    </source>
</evidence>
<keyword evidence="2" id="KW-1133">Transmembrane helix</keyword>
<dbReference type="PANTHER" id="PTHR36503:SF3">
    <property type="entry name" value="BLR0126 PROTEIN"/>
    <property type="match status" value="1"/>
</dbReference>
<organism evidence="4 5">
    <name type="scientific">Glycomyces albidus</name>
    <dbReference type="NCBI Taxonomy" id="2656774"/>
    <lineage>
        <taxon>Bacteria</taxon>
        <taxon>Bacillati</taxon>
        <taxon>Actinomycetota</taxon>
        <taxon>Actinomycetes</taxon>
        <taxon>Glycomycetales</taxon>
        <taxon>Glycomycetaceae</taxon>
        <taxon>Glycomyces</taxon>
    </lineage>
</organism>
<feature type="compositionally biased region" description="Pro residues" evidence="1">
    <location>
        <begin position="439"/>
        <end position="448"/>
    </location>
</feature>
<feature type="transmembrane region" description="Helical" evidence="2">
    <location>
        <begin position="65"/>
        <end position="83"/>
    </location>
</feature>
<dbReference type="Proteomes" id="UP000477750">
    <property type="component" value="Unassembled WGS sequence"/>
</dbReference>
<dbReference type="Pfam" id="PF00903">
    <property type="entry name" value="Glyoxalase"/>
    <property type="match status" value="1"/>
</dbReference>
<protein>
    <recommendedName>
        <fullName evidence="3">VOC domain-containing protein</fullName>
    </recommendedName>
</protein>
<evidence type="ECO:0000256" key="1">
    <source>
        <dbReference type="SAM" id="MobiDB-lite"/>
    </source>
</evidence>
<feature type="compositionally biased region" description="Polar residues" evidence="1">
    <location>
        <begin position="464"/>
        <end position="473"/>
    </location>
</feature>